<feature type="region of interest" description="Disordered" evidence="1">
    <location>
        <begin position="1"/>
        <end position="38"/>
    </location>
</feature>
<feature type="compositionally biased region" description="Pro residues" evidence="1">
    <location>
        <begin position="1"/>
        <end position="10"/>
    </location>
</feature>
<protein>
    <submittedName>
        <fullName evidence="2">Uncharacterized protein</fullName>
    </submittedName>
</protein>
<gene>
    <name evidence="2" type="ORF">CEXT_537801</name>
</gene>
<name>A0AAV4WN32_CAEEX</name>
<reference evidence="2 3" key="1">
    <citation type="submission" date="2021-06" db="EMBL/GenBank/DDBJ databases">
        <title>Caerostris extrusa draft genome.</title>
        <authorList>
            <person name="Kono N."/>
            <person name="Arakawa K."/>
        </authorList>
    </citation>
    <scope>NUCLEOTIDE SEQUENCE [LARGE SCALE GENOMIC DNA]</scope>
</reference>
<evidence type="ECO:0000313" key="3">
    <source>
        <dbReference type="Proteomes" id="UP001054945"/>
    </source>
</evidence>
<dbReference type="EMBL" id="BPLR01016465">
    <property type="protein sequence ID" value="GIY84072.1"/>
    <property type="molecule type" value="Genomic_DNA"/>
</dbReference>
<organism evidence="2 3">
    <name type="scientific">Caerostris extrusa</name>
    <name type="common">Bark spider</name>
    <name type="synonym">Caerostris bankana</name>
    <dbReference type="NCBI Taxonomy" id="172846"/>
    <lineage>
        <taxon>Eukaryota</taxon>
        <taxon>Metazoa</taxon>
        <taxon>Ecdysozoa</taxon>
        <taxon>Arthropoda</taxon>
        <taxon>Chelicerata</taxon>
        <taxon>Arachnida</taxon>
        <taxon>Araneae</taxon>
        <taxon>Araneomorphae</taxon>
        <taxon>Entelegynae</taxon>
        <taxon>Araneoidea</taxon>
        <taxon>Araneidae</taxon>
        <taxon>Caerostris</taxon>
    </lineage>
</organism>
<evidence type="ECO:0000256" key="1">
    <source>
        <dbReference type="SAM" id="MobiDB-lite"/>
    </source>
</evidence>
<dbReference type="Proteomes" id="UP001054945">
    <property type="component" value="Unassembled WGS sequence"/>
</dbReference>
<keyword evidence="3" id="KW-1185">Reference proteome</keyword>
<accession>A0AAV4WN32</accession>
<sequence>MPRLAEPPPAENKMAAVPPATHAVEEMDASDTTNDKQSAPLHFLHDDVFAKITLQNILEIIIYQVQLSDEALRQIASKIYVPASHPANYTL</sequence>
<comment type="caution">
    <text evidence="2">The sequence shown here is derived from an EMBL/GenBank/DDBJ whole genome shotgun (WGS) entry which is preliminary data.</text>
</comment>
<dbReference type="AlphaFoldDB" id="A0AAV4WN32"/>
<evidence type="ECO:0000313" key="2">
    <source>
        <dbReference type="EMBL" id="GIY84072.1"/>
    </source>
</evidence>
<proteinExistence type="predicted"/>